<reference evidence="14" key="1">
    <citation type="submission" date="2016-03" db="EMBL/GenBank/DDBJ databases">
        <title>Complete genome sequence of the type strain Actinoalloteichus hymeniacidonis DSM 45092.</title>
        <authorList>
            <person name="Schaffert L."/>
            <person name="Albersmeier A."/>
            <person name="Winkler A."/>
            <person name="Kalinowski J."/>
            <person name="Zotchev S."/>
            <person name="Ruckert C."/>
        </authorList>
    </citation>
    <scope>NUCLEOTIDE SEQUENCE [LARGE SCALE GENOMIC DNA]</scope>
    <source>
        <strain evidence="14">HPA177(T) (DSM 45092(T))</strain>
    </source>
</reference>
<dbReference type="EC" id="2.7.13.3" evidence="2"/>
<evidence type="ECO:0000256" key="8">
    <source>
        <dbReference type="ARBA" id="ARBA00023012"/>
    </source>
</evidence>
<feature type="transmembrane region" description="Helical" evidence="10">
    <location>
        <begin position="418"/>
        <end position="438"/>
    </location>
</feature>
<dbReference type="Pfam" id="PF07730">
    <property type="entry name" value="HisKA_3"/>
    <property type="match status" value="1"/>
</dbReference>
<dbReference type="InterPro" id="IPR050482">
    <property type="entry name" value="Sensor_HK_TwoCompSys"/>
</dbReference>
<evidence type="ECO:0000256" key="7">
    <source>
        <dbReference type="ARBA" id="ARBA00022840"/>
    </source>
</evidence>
<sequence>MATSAQLRGLLRSLLPELAVLSGVVVLLLVLPGLLPRDLPGTEPTAGAVGFLVVALVIGLRPGTVRQFWPRFAFVTAGLAVWVLAVPGQLSTAEDSTNVLMALAPAFPTYAATLYVRDRRRAWFMVTLLTAIAVSPWSDSLATTASGVLYVCTPMLFGFYLAAREMLVRTLTERAEIAEQERDLLADRARTEERVRLAAELHDVVTRRISLMVLHAGALRITAITEATRNAAEHVRAAGCTALAELRDVIGVLRTAATPPEAVPEAEEDQSAGRRAVPVVAPPVDGRDVSVGVVALLLTVTLTLVVAGWHAALAGSWVFPWWELVVQLPTAAVLVLRRRHPQLVTAITLINTVGLLGLALLGPTSVPPAGALVLLVPAATPLATYAVAVHSRRPVVATVSVLALIVVASRPWEPHLSVATIASVFVGLPSVVGLYVAARRRLIAALVERAERASREQRLRADRARASERTRLAEEMHDIVIGSVHDMLARTGPLSAAASTETRAAATDLIDNGRQALDELDELVGALRAADVSSVPEAAEPGEPGLRRLVEESASVGLPAALRVAGNPGLVSPTVARTVHRTIAEALTNVRKHAYGADVLVRVHYEVHRVRVEVRNGRPPRESAHSHRGDPQLAAVGSGTGLLGVRHRVELIEGTLQAGPTEEGGFLVDAILPAQVPTSSPAVEGSHR</sequence>
<proteinExistence type="predicted"/>
<feature type="transmembrane region" description="Helical" evidence="10">
    <location>
        <begin position="343"/>
        <end position="363"/>
    </location>
</feature>
<evidence type="ECO:0000259" key="12">
    <source>
        <dbReference type="Pfam" id="PF07730"/>
    </source>
</evidence>
<comment type="catalytic activity">
    <reaction evidence="1">
        <text>ATP + protein L-histidine = ADP + protein N-phospho-L-histidine.</text>
        <dbReference type="EC" id="2.7.13.3"/>
    </reaction>
</comment>
<dbReference type="PANTHER" id="PTHR24421">
    <property type="entry name" value="NITRATE/NITRITE SENSOR PROTEIN NARX-RELATED"/>
    <property type="match status" value="1"/>
</dbReference>
<dbReference type="PANTHER" id="PTHR24421:SF10">
    <property type="entry name" value="NITRATE_NITRITE SENSOR PROTEIN NARQ"/>
    <property type="match status" value="1"/>
</dbReference>
<protein>
    <recommendedName>
        <fullName evidence="2">histidine kinase</fullName>
        <ecNumber evidence="2">2.7.13.3</ecNumber>
    </recommendedName>
</protein>
<dbReference type="GO" id="GO:0005524">
    <property type="term" value="F:ATP binding"/>
    <property type="evidence" value="ECO:0007669"/>
    <property type="project" value="UniProtKB-KW"/>
</dbReference>
<dbReference type="Gene3D" id="3.30.565.10">
    <property type="entry name" value="Histidine kinase-like ATPase, C-terminal domain"/>
    <property type="match status" value="1"/>
</dbReference>
<feature type="transmembrane region" description="Helical" evidence="10">
    <location>
        <begin position="72"/>
        <end position="90"/>
    </location>
</feature>
<dbReference type="GO" id="GO:0000155">
    <property type="term" value="F:phosphorelay sensor kinase activity"/>
    <property type="evidence" value="ECO:0007669"/>
    <property type="project" value="InterPro"/>
</dbReference>
<feature type="transmembrane region" description="Helical" evidence="10">
    <location>
        <begin position="395"/>
        <end position="412"/>
    </location>
</feature>
<feature type="transmembrane region" description="Helical" evidence="10">
    <location>
        <begin position="14"/>
        <end position="35"/>
    </location>
</feature>
<dbReference type="GO" id="GO:0016020">
    <property type="term" value="C:membrane"/>
    <property type="evidence" value="ECO:0007669"/>
    <property type="project" value="InterPro"/>
</dbReference>
<feature type="region of interest" description="Disordered" evidence="9">
    <location>
        <begin position="617"/>
        <end position="637"/>
    </location>
</feature>
<evidence type="ECO:0000259" key="11">
    <source>
        <dbReference type="Pfam" id="PF02518"/>
    </source>
</evidence>
<dbReference type="Gene3D" id="1.20.5.1930">
    <property type="match status" value="1"/>
</dbReference>
<dbReference type="Pfam" id="PF02518">
    <property type="entry name" value="HATPase_c"/>
    <property type="match status" value="1"/>
</dbReference>
<evidence type="ECO:0000256" key="3">
    <source>
        <dbReference type="ARBA" id="ARBA00022553"/>
    </source>
</evidence>
<dbReference type="GO" id="GO:0046983">
    <property type="term" value="F:protein dimerization activity"/>
    <property type="evidence" value="ECO:0007669"/>
    <property type="project" value="InterPro"/>
</dbReference>
<evidence type="ECO:0000313" key="14">
    <source>
        <dbReference type="Proteomes" id="UP000095210"/>
    </source>
</evidence>
<feature type="transmembrane region" description="Helical" evidence="10">
    <location>
        <begin position="291"/>
        <end position="312"/>
    </location>
</feature>
<evidence type="ECO:0000256" key="10">
    <source>
        <dbReference type="SAM" id="Phobius"/>
    </source>
</evidence>
<accession>A0AAC9HR14</accession>
<dbReference type="EMBL" id="CP014859">
    <property type="protein sequence ID" value="AOS63819.1"/>
    <property type="molecule type" value="Genomic_DNA"/>
</dbReference>
<name>A0AAC9HR14_9PSEU</name>
<dbReference type="InterPro" id="IPR003594">
    <property type="entry name" value="HATPase_dom"/>
</dbReference>
<evidence type="ECO:0000313" key="13">
    <source>
        <dbReference type="EMBL" id="AOS63819.1"/>
    </source>
</evidence>
<dbReference type="Proteomes" id="UP000095210">
    <property type="component" value="Chromosome"/>
</dbReference>
<evidence type="ECO:0000256" key="5">
    <source>
        <dbReference type="ARBA" id="ARBA00022741"/>
    </source>
</evidence>
<feature type="domain" description="Histidine kinase/HSP90-like ATPase" evidence="11">
    <location>
        <begin position="576"/>
        <end position="674"/>
    </location>
</feature>
<dbReference type="CDD" id="cd16917">
    <property type="entry name" value="HATPase_UhpB-NarQ-NarX-like"/>
    <property type="match status" value="1"/>
</dbReference>
<keyword evidence="10" id="KW-0472">Membrane</keyword>
<dbReference type="InterPro" id="IPR036890">
    <property type="entry name" value="HATPase_C_sf"/>
</dbReference>
<dbReference type="AlphaFoldDB" id="A0AAC9HR14"/>
<keyword evidence="14" id="KW-1185">Reference proteome</keyword>
<feature type="transmembrane region" description="Helical" evidence="10">
    <location>
        <begin position="369"/>
        <end position="388"/>
    </location>
</feature>
<dbReference type="RefSeq" id="WP_157421094.1">
    <property type="nucleotide sequence ID" value="NZ_CP014859.1"/>
</dbReference>
<evidence type="ECO:0000256" key="9">
    <source>
        <dbReference type="SAM" id="MobiDB-lite"/>
    </source>
</evidence>
<keyword evidence="4" id="KW-0808">Transferase</keyword>
<keyword evidence="3" id="KW-0597">Phosphoprotein</keyword>
<organism evidence="13 14">
    <name type="scientific">Actinoalloteichus hymeniacidonis</name>
    <dbReference type="NCBI Taxonomy" id="340345"/>
    <lineage>
        <taxon>Bacteria</taxon>
        <taxon>Bacillati</taxon>
        <taxon>Actinomycetota</taxon>
        <taxon>Actinomycetes</taxon>
        <taxon>Pseudonocardiales</taxon>
        <taxon>Pseudonocardiaceae</taxon>
        <taxon>Actinoalloteichus</taxon>
    </lineage>
</organism>
<dbReference type="KEGG" id="ahm:TL08_15050"/>
<dbReference type="SUPFAM" id="SSF55874">
    <property type="entry name" value="ATPase domain of HSP90 chaperone/DNA topoisomerase II/histidine kinase"/>
    <property type="match status" value="1"/>
</dbReference>
<gene>
    <name evidence="13" type="ORF">TL08_15050</name>
</gene>
<keyword evidence="5" id="KW-0547">Nucleotide-binding</keyword>
<feature type="transmembrane region" description="Helical" evidence="10">
    <location>
        <begin position="41"/>
        <end position="60"/>
    </location>
</feature>
<feature type="domain" description="Signal transduction histidine kinase subgroup 3 dimerisation and phosphoacceptor" evidence="12">
    <location>
        <begin position="193"/>
        <end position="256"/>
    </location>
</feature>
<feature type="transmembrane region" description="Helical" evidence="10">
    <location>
        <begin position="122"/>
        <end position="138"/>
    </location>
</feature>
<evidence type="ECO:0000256" key="2">
    <source>
        <dbReference type="ARBA" id="ARBA00012438"/>
    </source>
</evidence>
<feature type="transmembrane region" description="Helical" evidence="10">
    <location>
        <begin position="318"/>
        <end position="336"/>
    </location>
</feature>
<dbReference type="InterPro" id="IPR011712">
    <property type="entry name" value="Sig_transdc_His_kin_sub3_dim/P"/>
</dbReference>
<keyword evidence="7" id="KW-0067">ATP-binding</keyword>
<feature type="transmembrane region" description="Helical" evidence="10">
    <location>
        <begin position="96"/>
        <end position="115"/>
    </location>
</feature>
<keyword evidence="8" id="KW-0902">Two-component regulatory system</keyword>
<evidence type="ECO:0000256" key="4">
    <source>
        <dbReference type="ARBA" id="ARBA00022679"/>
    </source>
</evidence>
<feature type="transmembrane region" description="Helical" evidence="10">
    <location>
        <begin position="144"/>
        <end position="163"/>
    </location>
</feature>
<keyword evidence="6 13" id="KW-0418">Kinase</keyword>
<keyword evidence="10" id="KW-0812">Transmembrane</keyword>
<keyword evidence="10" id="KW-1133">Transmembrane helix</keyword>
<feature type="compositionally biased region" description="Basic and acidic residues" evidence="9">
    <location>
        <begin position="617"/>
        <end position="630"/>
    </location>
</feature>
<evidence type="ECO:0000256" key="1">
    <source>
        <dbReference type="ARBA" id="ARBA00000085"/>
    </source>
</evidence>
<evidence type="ECO:0000256" key="6">
    <source>
        <dbReference type="ARBA" id="ARBA00022777"/>
    </source>
</evidence>